<feature type="chain" id="PRO_5016806274" evidence="1">
    <location>
        <begin position="43"/>
        <end position="202"/>
    </location>
</feature>
<gene>
    <name evidence="2" type="ORF">HYN46_02190</name>
</gene>
<dbReference type="EMBL" id="CP031222">
    <property type="protein sequence ID" value="AXI01793.1"/>
    <property type="molecule type" value="Genomic_DNA"/>
</dbReference>
<dbReference type="Proteomes" id="UP000253940">
    <property type="component" value="Chromosome"/>
</dbReference>
<dbReference type="OrthoDB" id="7355447at2"/>
<accession>A0A345P3D4</accession>
<proteinExistence type="predicted"/>
<evidence type="ECO:0000313" key="3">
    <source>
        <dbReference type="Proteomes" id="UP000253940"/>
    </source>
</evidence>
<reference evidence="2 3" key="1">
    <citation type="submission" date="2018-07" db="EMBL/GenBank/DDBJ databases">
        <title>Genome sequencing of Moraxellaceae gen. HYN0046.</title>
        <authorList>
            <person name="Kim M."/>
            <person name="Yi H."/>
        </authorList>
    </citation>
    <scope>NUCLEOTIDE SEQUENCE [LARGE SCALE GENOMIC DNA]</scope>
    <source>
        <strain evidence="2 3">HYN0046</strain>
    </source>
</reference>
<name>A0A345P3D4_9GAMM</name>
<sequence>MQTLYTHRPNDMLENRMPYQIHQILKKICLFILLCCFSEVYAAPTDMGNGTTSNKDEEVKRTVLGIMSYTRWVPPPTPINLCIVTPTKHSSLLEKLDASETMNKIVVSKQNYDANTLASQCDAIYFGDISPNDQQKVIAARQSKPILIISENNPNCEVGSSFCLNLETSPITFTVNLDSLTRSGVRVDPNVLLLGRKKKAAQ</sequence>
<keyword evidence="1" id="KW-0732">Signal</keyword>
<organism evidence="2 3">
    <name type="scientific">Aquirhabdus parva</name>
    <dbReference type="NCBI Taxonomy" id="2283318"/>
    <lineage>
        <taxon>Bacteria</taxon>
        <taxon>Pseudomonadati</taxon>
        <taxon>Pseudomonadota</taxon>
        <taxon>Gammaproteobacteria</taxon>
        <taxon>Moraxellales</taxon>
        <taxon>Moraxellaceae</taxon>
        <taxon>Aquirhabdus</taxon>
    </lineage>
</organism>
<evidence type="ECO:0000313" key="2">
    <source>
        <dbReference type="EMBL" id="AXI01793.1"/>
    </source>
</evidence>
<dbReference type="InterPro" id="IPR025293">
    <property type="entry name" value="YfiR/HmsC-like"/>
</dbReference>
<dbReference type="Pfam" id="PF13689">
    <property type="entry name" value="DUF4154"/>
    <property type="match status" value="1"/>
</dbReference>
<evidence type="ECO:0000256" key="1">
    <source>
        <dbReference type="SAM" id="SignalP"/>
    </source>
</evidence>
<dbReference type="KEGG" id="mbah:HYN46_02190"/>
<protein>
    <submittedName>
        <fullName evidence="2">YfiR family protein</fullName>
    </submittedName>
</protein>
<feature type="signal peptide" evidence="1">
    <location>
        <begin position="1"/>
        <end position="42"/>
    </location>
</feature>
<dbReference type="AlphaFoldDB" id="A0A345P3D4"/>
<keyword evidence="3" id="KW-1185">Reference proteome</keyword>